<dbReference type="InterPro" id="IPR011051">
    <property type="entry name" value="RmlC_Cupin_sf"/>
</dbReference>
<dbReference type="RefSeq" id="WP_161991349.1">
    <property type="nucleotide sequence ID" value="NZ_CP080388.1"/>
</dbReference>
<sequence>MPEEPMAKDTTKTEQAQFLSQDPHAVREPRVNNLEMAIGHEVRAYRKKLGITVTDLASATGVSVGMLSKIENGNISPSLTTLQTLSKALGVPITAFFRGFEEPRSATFVKAGQGVNIERRGTRAGHQYSLLGHIDNNTSGVTVEPYLITLTKDSDVFPTFQHEGMEFLYMLEGEVVYRHGEQLFTMQAGDSLFFDADAPHGPEELVKLPARYLSIISYPQRRVTSD</sequence>
<organism evidence="4 5">
    <name type="scientific">Agrobacterium cucumeris</name>
    <dbReference type="NCBI Taxonomy" id="2862866"/>
    <lineage>
        <taxon>Bacteria</taxon>
        <taxon>Pseudomonadati</taxon>
        <taxon>Pseudomonadota</taxon>
        <taxon>Alphaproteobacteria</taxon>
        <taxon>Hyphomicrobiales</taxon>
        <taxon>Rhizobiaceae</taxon>
        <taxon>Rhizobium/Agrobacterium group</taxon>
        <taxon>Agrobacterium</taxon>
    </lineage>
</organism>
<dbReference type="EMBL" id="CP080388">
    <property type="protein sequence ID" value="WHO10588.1"/>
    <property type="molecule type" value="Genomic_DNA"/>
</dbReference>
<keyword evidence="5" id="KW-1185">Reference proteome</keyword>
<gene>
    <name evidence="4" type="ORF">KZ699_18990</name>
</gene>
<dbReference type="InterPro" id="IPR001387">
    <property type="entry name" value="Cro/C1-type_HTH"/>
</dbReference>
<dbReference type="SUPFAM" id="SSF51182">
    <property type="entry name" value="RmlC-like cupins"/>
    <property type="match status" value="1"/>
</dbReference>
<dbReference type="SMART" id="SM00530">
    <property type="entry name" value="HTH_XRE"/>
    <property type="match status" value="1"/>
</dbReference>
<evidence type="ECO:0000313" key="5">
    <source>
        <dbReference type="Proteomes" id="UP001225611"/>
    </source>
</evidence>
<dbReference type="PANTHER" id="PTHR46797:SF2">
    <property type="entry name" value="TRANSCRIPTIONAL REGULATOR"/>
    <property type="match status" value="1"/>
</dbReference>
<dbReference type="InterPro" id="IPR013096">
    <property type="entry name" value="Cupin_2"/>
</dbReference>
<dbReference type="Pfam" id="PF07883">
    <property type="entry name" value="Cupin_2"/>
    <property type="match status" value="1"/>
</dbReference>
<accession>A0ABY8RTR5</accession>
<evidence type="ECO:0000256" key="1">
    <source>
        <dbReference type="ARBA" id="ARBA00023125"/>
    </source>
</evidence>
<dbReference type="PROSITE" id="PS50943">
    <property type="entry name" value="HTH_CROC1"/>
    <property type="match status" value="1"/>
</dbReference>
<keyword evidence="1" id="KW-0238">DNA-binding</keyword>
<reference evidence="4 5" key="1">
    <citation type="journal article" date="2023" name="Syst. Appl. Microbiol.">
        <title>Agrobacterium cucumeris sp. nov. isolated from crazy roots on cucumber (Cucumis sativus).</title>
        <authorList>
            <person name="Warabieda M."/>
            <person name="Kuzmanovic N."/>
            <person name="Trzcinski P."/>
            <person name="Pulawska J."/>
        </authorList>
    </citation>
    <scope>NUCLEOTIDE SEQUENCE [LARGE SCALE GENOMIC DNA]</scope>
    <source>
        <strain evidence="4 5">O132</strain>
    </source>
</reference>
<feature type="region of interest" description="Disordered" evidence="2">
    <location>
        <begin position="1"/>
        <end position="23"/>
    </location>
</feature>
<dbReference type="Gene3D" id="1.10.260.40">
    <property type="entry name" value="lambda repressor-like DNA-binding domains"/>
    <property type="match status" value="1"/>
</dbReference>
<name>A0ABY8RTR5_9HYPH</name>
<dbReference type="PANTHER" id="PTHR46797">
    <property type="entry name" value="HTH-TYPE TRANSCRIPTIONAL REGULATOR"/>
    <property type="match status" value="1"/>
</dbReference>
<proteinExistence type="predicted"/>
<evidence type="ECO:0000313" key="4">
    <source>
        <dbReference type="EMBL" id="WHO10588.1"/>
    </source>
</evidence>
<dbReference type="Gene3D" id="2.60.120.10">
    <property type="entry name" value="Jelly Rolls"/>
    <property type="match status" value="1"/>
</dbReference>
<dbReference type="Proteomes" id="UP001225611">
    <property type="component" value="Chromosome 2"/>
</dbReference>
<feature type="compositionally biased region" description="Basic and acidic residues" evidence="2">
    <location>
        <begin position="1"/>
        <end position="12"/>
    </location>
</feature>
<dbReference type="CDD" id="cd02209">
    <property type="entry name" value="cupin_XRE_C"/>
    <property type="match status" value="1"/>
</dbReference>
<dbReference type="CDD" id="cd00093">
    <property type="entry name" value="HTH_XRE"/>
    <property type="match status" value="1"/>
</dbReference>
<protein>
    <submittedName>
        <fullName evidence="4">XRE family transcriptional regulator</fullName>
    </submittedName>
</protein>
<dbReference type="InterPro" id="IPR014710">
    <property type="entry name" value="RmlC-like_jellyroll"/>
</dbReference>
<evidence type="ECO:0000259" key="3">
    <source>
        <dbReference type="PROSITE" id="PS50943"/>
    </source>
</evidence>
<dbReference type="Pfam" id="PF01381">
    <property type="entry name" value="HTH_3"/>
    <property type="match status" value="1"/>
</dbReference>
<evidence type="ECO:0000256" key="2">
    <source>
        <dbReference type="SAM" id="MobiDB-lite"/>
    </source>
</evidence>
<dbReference type="InterPro" id="IPR050807">
    <property type="entry name" value="TransReg_Diox_bact_type"/>
</dbReference>
<feature type="domain" description="HTH cro/C1-type" evidence="3">
    <location>
        <begin position="42"/>
        <end position="96"/>
    </location>
</feature>
<dbReference type="InterPro" id="IPR010982">
    <property type="entry name" value="Lambda_DNA-bd_dom_sf"/>
</dbReference>
<dbReference type="SUPFAM" id="SSF47413">
    <property type="entry name" value="lambda repressor-like DNA-binding domains"/>
    <property type="match status" value="1"/>
</dbReference>